<dbReference type="GeneID" id="110349540"/>
<name>A0AAX6SZ42_HETGA</name>
<proteinExistence type="predicted"/>
<gene>
    <name evidence="2" type="primary">LOC110349540</name>
</gene>
<evidence type="ECO:0000313" key="2">
    <source>
        <dbReference type="RefSeq" id="XP_021115081.1"/>
    </source>
</evidence>
<dbReference type="RefSeq" id="XP_021115081.1">
    <property type="nucleotide sequence ID" value="XM_021259422.1"/>
</dbReference>
<protein>
    <submittedName>
        <fullName evidence="2">GTP-binding protein 2-like</fullName>
    </submittedName>
</protein>
<keyword evidence="1" id="KW-1185">Reference proteome</keyword>
<sequence length="169" mass="18697">MLLFPLASLRKAPLSMWGLASISCQPSLPCPFCAFPCSVTPIFTLSSVSGESLDLLKVFLNILPPLTNSKEQEELMQQLTEFQVDEIYTVPEVGTVVGGTLSRVLVCSSSAIAALMVIRELRRFQTSHPDICLEAEEVRSFSLGLFLRLRKLFLEVNPENLPPLLISQD</sequence>
<organism evidence="1 2">
    <name type="scientific">Heterocephalus glaber</name>
    <name type="common">Naked mole rat</name>
    <dbReference type="NCBI Taxonomy" id="10181"/>
    <lineage>
        <taxon>Eukaryota</taxon>
        <taxon>Metazoa</taxon>
        <taxon>Chordata</taxon>
        <taxon>Craniata</taxon>
        <taxon>Vertebrata</taxon>
        <taxon>Euteleostomi</taxon>
        <taxon>Mammalia</taxon>
        <taxon>Eutheria</taxon>
        <taxon>Euarchontoglires</taxon>
        <taxon>Glires</taxon>
        <taxon>Rodentia</taxon>
        <taxon>Hystricomorpha</taxon>
        <taxon>Bathyergidae</taxon>
        <taxon>Heterocephalus</taxon>
    </lineage>
</organism>
<dbReference type="AlphaFoldDB" id="A0AAX6SZ42"/>
<accession>A0AAX6SZ42</accession>
<evidence type="ECO:0000313" key="1">
    <source>
        <dbReference type="Proteomes" id="UP000694906"/>
    </source>
</evidence>
<reference evidence="2" key="1">
    <citation type="submission" date="2025-08" db="UniProtKB">
        <authorList>
            <consortium name="RefSeq"/>
        </authorList>
    </citation>
    <scope>IDENTIFICATION</scope>
</reference>
<dbReference type="Proteomes" id="UP000694906">
    <property type="component" value="Unplaced"/>
</dbReference>